<comment type="function">
    <text evidence="4">Involved in correct processing of both the 5' and 3' ends of 23S rRNA precursor. Processes 30S rRNA precursor transcript even in absence of ribonuclease 3 (Rnc); Rnc processes 30S rRNA into smaller rRNA precursors.</text>
</comment>
<evidence type="ECO:0000256" key="1">
    <source>
        <dbReference type="ARBA" id="ARBA00022722"/>
    </source>
</evidence>
<dbReference type="InterPro" id="IPR000999">
    <property type="entry name" value="RNase_III_dom"/>
</dbReference>
<comment type="caution">
    <text evidence="6">The sequence shown here is derived from an EMBL/GenBank/DDBJ whole genome shotgun (WGS) entry which is preliminary data.</text>
</comment>
<evidence type="ECO:0000256" key="2">
    <source>
        <dbReference type="ARBA" id="ARBA00022759"/>
    </source>
</evidence>
<dbReference type="PIRSF" id="PIRSF005520">
    <property type="entry name" value="UCP005520"/>
    <property type="match status" value="1"/>
</dbReference>
<feature type="active site" evidence="4">
    <location>
        <position position="36"/>
    </location>
</feature>
<evidence type="ECO:0000256" key="4">
    <source>
        <dbReference type="HAMAP-Rule" id="MF_01468"/>
    </source>
</evidence>
<dbReference type="Proteomes" id="UP000886198">
    <property type="component" value="Unassembled WGS sequence"/>
</dbReference>
<organism evidence="6">
    <name type="scientific">Mesotoga infera</name>
    <dbReference type="NCBI Taxonomy" id="1236046"/>
    <lineage>
        <taxon>Bacteria</taxon>
        <taxon>Thermotogati</taxon>
        <taxon>Thermotogota</taxon>
        <taxon>Thermotogae</taxon>
        <taxon>Kosmotogales</taxon>
        <taxon>Kosmotogaceae</taxon>
        <taxon>Mesotoga</taxon>
    </lineage>
</organism>
<comment type="subcellular location">
    <subcellularLocation>
        <location evidence="4">Cytoplasm</location>
    </subcellularLocation>
</comment>
<evidence type="ECO:0000256" key="3">
    <source>
        <dbReference type="ARBA" id="ARBA00022801"/>
    </source>
</evidence>
<keyword evidence="2 4" id="KW-0255">Endonuclease</keyword>
<dbReference type="GO" id="GO:0006364">
    <property type="term" value="P:rRNA processing"/>
    <property type="evidence" value="ECO:0007669"/>
    <property type="project" value="UniProtKB-UniRule"/>
</dbReference>
<dbReference type="GO" id="GO:0004525">
    <property type="term" value="F:ribonuclease III activity"/>
    <property type="evidence" value="ECO:0007669"/>
    <property type="project" value="InterPro"/>
</dbReference>
<proteinExistence type="inferred from homology"/>
<comment type="similarity">
    <text evidence="4">Belongs to the MrnC RNase family.</text>
</comment>
<keyword evidence="3 4" id="KW-0378">Hydrolase</keyword>
<dbReference type="PANTHER" id="PTHR34276">
    <property type="entry name" value="MINI-RIBONUCLEASE 3"/>
    <property type="match status" value="1"/>
</dbReference>
<dbReference type="Pfam" id="PF00636">
    <property type="entry name" value="Ribonuclease_3"/>
    <property type="match status" value="1"/>
</dbReference>
<dbReference type="AlphaFoldDB" id="A0A7C1CVA1"/>
<dbReference type="InterPro" id="IPR008226">
    <property type="entry name" value="Mini3_fam"/>
</dbReference>
<reference evidence="6" key="1">
    <citation type="journal article" date="2020" name="mSystems">
        <title>Genome- and Community-Level Interaction Insights into Carbon Utilization and Element Cycling Functions of Hydrothermarchaeota in Hydrothermal Sediment.</title>
        <authorList>
            <person name="Zhou Z."/>
            <person name="Liu Y."/>
            <person name="Xu W."/>
            <person name="Pan J."/>
            <person name="Luo Z.H."/>
            <person name="Li M."/>
        </authorList>
    </citation>
    <scope>NUCLEOTIDE SEQUENCE [LARGE SCALE GENOMIC DNA]</scope>
    <source>
        <strain evidence="6">SpSt-1179</strain>
    </source>
</reference>
<protein>
    <recommendedName>
        <fullName evidence="4">Mini-ribonuclease 3</fullName>
        <shortName evidence="4">Mini-3</shortName>
        <shortName evidence="4">Mini-RNase 3</shortName>
        <ecNumber evidence="4">3.1.26.-</ecNumber>
    </recommendedName>
    <alternativeName>
        <fullName evidence="4">Mini-RNase III</fullName>
        <shortName evidence="4">Mini-III</shortName>
    </alternativeName>
</protein>
<accession>A0A7C1CVA1</accession>
<keyword evidence="4" id="KW-0963">Cytoplasm</keyword>
<dbReference type="GO" id="GO:0005737">
    <property type="term" value="C:cytoplasm"/>
    <property type="evidence" value="ECO:0007669"/>
    <property type="project" value="UniProtKB-SubCell"/>
</dbReference>
<keyword evidence="4" id="KW-0690">Ribosome biogenesis</keyword>
<feature type="domain" description="RNase III" evidence="5">
    <location>
        <begin position="30"/>
        <end position="125"/>
    </location>
</feature>
<keyword evidence="4" id="KW-0460">Magnesium</keyword>
<dbReference type="Gene3D" id="1.10.1520.10">
    <property type="entry name" value="Ribonuclease III domain"/>
    <property type="match status" value="1"/>
</dbReference>
<keyword evidence="4" id="KW-0698">rRNA processing</keyword>
<keyword evidence="1 4" id="KW-0540">Nuclease</keyword>
<dbReference type="HAMAP" id="MF_01468">
    <property type="entry name" value="RNase_Mini_III"/>
    <property type="match status" value="1"/>
</dbReference>
<comment type="subunit">
    <text evidence="4">Homodimer.</text>
</comment>
<sequence>MNTSNNEFDDASLGSLFAVSASPDNLSLDSLAFVGDAVYTLYFRLKTLPQAHRRAGHQHNIVKDYVSAPGQKKALEEVEGLLVEEEREIVRRGYNSRGSKKHGDDEDYRMATALEVLIGHLFLEGKLKRIKDLLERVI</sequence>
<evidence type="ECO:0000259" key="5">
    <source>
        <dbReference type="Pfam" id="PF00636"/>
    </source>
</evidence>
<dbReference type="InterPro" id="IPR036389">
    <property type="entry name" value="RNase_III_sf"/>
</dbReference>
<gene>
    <name evidence="4" type="primary">mrnC</name>
    <name evidence="6" type="ORF">ENN47_05635</name>
</gene>
<dbReference type="SUPFAM" id="SSF69065">
    <property type="entry name" value="RNase III domain-like"/>
    <property type="match status" value="1"/>
</dbReference>
<dbReference type="GO" id="GO:0019843">
    <property type="term" value="F:rRNA binding"/>
    <property type="evidence" value="ECO:0007669"/>
    <property type="project" value="UniProtKB-UniRule"/>
</dbReference>
<dbReference type="EMBL" id="DSBT01000157">
    <property type="protein sequence ID" value="HDP77655.1"/>
    <property type="molecule type" value="Genomic_DNA"/>
</dbReference>
<dbReference type="PANTHER" id="PTHR34276:SF1">
    <property type="entry name" value="MINI-RIBONUCLEASE 3"/>
    <property type="match status" value="1"/>
</dbReference>
<name>A0A7C1CVA1_9BACT</name>
<evidence type="ECO:0000313" key="6">
    <source>
        <dbReference type="EMBL" id="HDP77655.1"/>
    </source>
</evidence>
<dbReference type="EC" id="3.1.26.-" evidence="4"/>
<comment type="cofactor">
    <cofactor evidence="4">
        <name>Mg(2+)</name>
        <dbReference type="ChEBI" id="CHEBI:18420"/>
    </cofactor>
</comment>
<keyword evidence="4" id="KW-0694">RNA-binding</keyword>
<keyword evidence="4" id="KW-0699">rRNA-binding</keyword>